<sequence>MIEDMYTEEMQQQSEANQSPSDTRRIIKPENNRTESATIRGESQLLRTVGNPNSLVSSSIVTDGDLFHCYPNFHGGGEALCRLP</sequence>
<proteinExistence type="predicted"/>
<reference evidence="2" key="1">
    <citation type="submission" date="2014-09" db="EMBL/GenBank/DDBJ databases">
        <authorList>
            <person name="Magalhaes I.L.F."/>
            <person name="Oliveira U."/>
            <person name="Santos F.R."/>
            <person name="Vidigal T.H.D.A."/>
            <person name="Brescovit A.D."/>
            <person name="Santos A.J."/>
        </authorList>
    </citation>
    <scope>NUCLEOTIDE SEQUENCE</scope>
    <source>
        <tissue evidence="2">Shoot tissue taken approximately 20 cm above the soil surface</tissue>
    </source>
</reference>
<organism evidence="2">
    <name type="scientific">Arundo donax</name>
    <name type="common">Giant reed</name>
    <name type="synonym">Donax arundinaceus</name>
    <dbReference type="NCBI Taxonomy" id="35708"/>
    <lineage>
        <taxon>Eukaryota</taxon>
        <taxon>Viridiplantae</taxon>
        <taxon>Streptophyta</taxon>
        <taxon>Embryophyta</taxon>
        <taxon>Tracheophyta</taxon>
        <taxon>Spermatophyta</taxon>
        <taxon>Magnoliopsida</taxon>
        <taxon>Liliopsida</taxon>
        <taxon>Poales</taxon>
        <taxon>Poaceae</taxon>
        <taxon>PACMAD clade</taxon>
        <taxon>Arundinoideae</taxon>
        <taxon>Arundineae</taxon>
        <taxon>Arundo</taxon>
    </lineage>
</organism>
<evidence type="ECO:0000256" key="1">
    <source>
        <dbReference type="SAM" id="MobiDB-lite"/>
    </source>
</evidence>
<feature type="compositionally biased region" description="Polar residues" evidence="1">
    <location>
        <begin position="9"/>
        <end position="21"/>
    </location>
</feature>
<evidence type="ECO:0000313" key="2">
    <source>
        <dbReference type="EMBL" id="JAE12924.1"/>
    </source>
</evidence>
<feature type="compositionally biased region" description="Basic and acidic residues" evidence="1">
    <location>
        <begin position="22"/>
        <end position="33"/>
    </location>
</feature>
<reference evidence="2" key="2">
    <citation type="journal article" date="2015" name="Data Brief">
        <title>Shoot transcriptome of the giant reed, Arundo donax.</title>
        <authorList>
            <person name="Barrero R.A."/>
            <person name="Guerrero F.D."/>
            <person name="Moolhuijzen P."/>
            <person name="Goolsby J.A."/>
            <person name="Tidwell J."/>
            <person name="Bellgard S.E."/>
            <person name="Bellgard M.I."/>
        </authorList>
    </citation>
    <scope>NUCLEOTIDE SEQUENCE</scope>
    <source>
        <tissue evidence="2">Shoot tissue taken approximately 20 cm above the soil surface</tissue>
    </source>
</reference>
<dbReference type="AlphaFoldDB" id="A0A0A9FNR0"/>
<dbReference type="EMBL" id="GBRH01184972">
    <property type="protein sequence ID" value="JAE12924.1"/>
    <property type="molecule type" value="Transcribed_RNA"/>
</dbReference>
<name>A0A0A9FNR0_ARUDO</name>
<feature type="region of interest" description="Disordered" evidence="1">
    <location>
        <begin position="1"/>
        <end position="36"/>
    </location>
</feature>
<protein>
    <submittedName>
        <fullName evidence="2">Uncharacterized protein</fullName>
    </submittedName>
</protein>
<accession>A0A0A9FNR0</accession>